<dbReference type="Gene3D" id="1.10.287.470">
    <property type="entry name" value="Helix hairpin bin"/>
    <property type="match status" value="1"/>
</dbReference>
<dbReference type="NCBIfam" id="TIGR01730">
    <property type="entry name" value="RND_mfp"/>
    <property type="match status" value="1"/>
</dbReference>
<reference evidence="7 8" key="1">
    <citation type="journal article" date="2013" name="Biodegradation">
        <title>Occurrence of 4-tert-butylphenol (4-t-BP) biodegradation in an aquatic sample caused by the presence of Spirodela polyrrhiza and isolation of a 4-t-BP-utilizing bacterium.</title>
        <authorList>
            <person name="Ogata Y."/>
            <person name="Toyama T."/>
            <person name="Yu N."/>
            <person name="Wang X."/>
            <person name="Sei K."/>
            <person name="Ike M."/>
        </authorList>
    </citation>
    <scope>NUCLEOTIDE SEQUENCE [LARGE SCALE GENOMIC DNA]</scope>
    <source>
        <strain evidence="7 8">OMI</strain>
    </source>
</reference>
<dbReference type="InterPro" id="IPR058649">
    <property type="entry name" value="CzcB_C"/>
</dbReference>
<dbReference type="Pfam" id="PF25973">
    <property type="entry name" value="BSH_CzcB"/>
    <property type="match status" value="1"/>
</dbReference>
<dbReference type="InterPro" id="IPR058648">
    <property type="entry name" value="HH_CzcB-like"/>
</dbReference>
<dbReference type="RefSeq" id="WP_099186590.1">
    <property type="nucleotide sequence ID" value="NZ_BEWI01000032.1"/>
</dbReference>
<evidence type="ECO:0000256" key="2">
    <source>
        <dbReference type="ARBA" id="ARBA00022448"/>
    </source>
</evidence>
<gene>
    <name evidence="7" type="ORF">SFOMI_4361</name>
</gene>
<feature type="coiled-coil region" evidence="3">
    <location>
        <begin position="109"/>
        <end position="143"/>
    </location>
</feature>
<dbReference type="GO" id="GO:0030288">
    <property type="term" value="C:outer membrane-bounded periplasmic space"/>
    <property type="evidence" value="ECO:0007669"/>
    <property type="project" value="TreeGrafter"/>
</dbReference>
<evidence type="ECO:0000256" key="3">
    <source>
        <dbReference type="SAM" id="Coils"/>
    </source>
</evidence>
<evidence type="ECO:0000313" key="8">
    <source>
        <dbReference type="Proteomes" id="UP000221538"/>
    </source>
</evidence>
<dbReference type="InterPro" id="IPR006143">
    <property type="entry name" value="RND_pump_MFP"/>
</dbReference>
<dbReference type="SUPFAM" id="SSF111369">
    <property type="entry name" value="HlyD-like secretion proteins"/>
    <property type="match status" value="1"/>
</dbReference>
<dbReference type="Pfam" id="PF25975">
    <property type="entry name" value="CzcB_C"/>
    <property type="match status" value="1"/>
</dbReference>
<dbReference type="PROSITE" id="PS51257">
    <property type="entry name" value="PROKAR_LIPOPROTEIN"/>
    <property type="match status" value="1"/>
</dbReference>
<keyword evidence="3" id="KW-0175">Coiled coil</keyword>
<dbReference type="PANTHER" id="PTHR30097">
    <property type="entry name" value="CATION EFFLUX SYSTEM PROTEIN CUSB"/>
    <property type="match status" value="1"/>
</dbReference>
<dbReference type="GO" id="GO:0016020">
    <property type="term" value="C:membrane"/>
    <property type="evidence" value="ECO:0007669"/>
    <property type="project" value="InterPro"/>
</dbReference>
<dbReference type="InterPro" id="IPR058647">
    <property type="entry name" value="BSH_CzcB-like"/>
</dbReference>
<comment type="caution">
    <text evidence="7">The sequence shown here is derived from an EMBL/GenBank/DDBJ whole genome shotgun (WGS) entry which is preliminary data.</text>
</comment>
<dbReference type="Gene3D" id="2.40.30.170">
    <property type="match status" value="1"/>
</dbReference>
<dbReference type="GO" id="GO:0015679">
    <property type="term" value="P:plasma membrane copper ion transport"/>
    <property type="evidence" value="ECO:0007669"/>
    <property type="project" value="TreeGrafter"/>
</dbReference>
<evidence type="ECO:0000259" key="5">
    <source>
        <dbReference type="Pfam" id="PF25973"/>
    </source>
</evidence>
<dbReference type="Gene3D" id="2.40.420.20">
    <property type="match status" value="1"/>
</dbReference>
<protein>
    <submittedName>
        <fullName evidence="7">Cobalt/zinc/cadmium efflux RND transporter, membrane fusion protein, CzcB family</fullName>
    </submittedName>
</protein>
<dbReference type="GO" id="GO:0060003">
    <property type="term" value="P:copper ion export"/>
    <property type="evidence" value="ECO:0007669"/>
    <property type="project" value="TreeGrafter"/>
</dbReference>
<feature type="domain" description="CzcB-like C-terminal circularly permuted SH3-like" evidence="6">
    <location>
        <begin position="304"/>
        <end position="363"/>
    </location>
</feature>
<dbReference type="PANTHER" id="PTHR30097:SF4">
    <property type="entry name" value="SLR6042 PROTEIN"/>
    <property type="match status" value="1"/>
</dbReference>
<proteinExistence type="inferred from homology"/>
<dbReference type="InterPro" id="IPR051909">
    <property type="entry name" value="MFP_Cation_Efflux"/>
</dbReference>
<dbReference type="GO" id="GO:0046914">
    <property type="term" value="F:transition metal ion binding"/>
    <property type="evidence" value="ECO:0007669"/>
    <property type="project" value="TreeGrafter"/>
</dbReference>
<dbReference type="Pfam" id="PF25893">
    <property type="entry name" value="HH_CzcB"/>
    <property type="match status" value="1"/>
</dbReference>
<sequence length="375" mass="38671">MNLLQRTVMAAILTFTVAACGNQPAEESHAEGEAHAGGEGLIRLTAQQIAAAGIELARPTPGGAGAITLPATIEGDPQGTQVVSAAIGGRIVALSRNLGEWVRKGDMLAVIESREIASLKAEAEAAQARLALAQSNLRREQRLFAERVSPEQDLVAARTAATEAGIALRLARQRIAASGGGGGGLNRLGIAAPIGGQVIARTVTLGQMVAEDAELYRVANLYKLAVRLSLSPADASRVRPGARVDITAPDRRTSARIGFVSPVLDESTRLVPVLALIDNRGGQWRIGEPVTAAIAATGESGGMTVPSGAVQTVEGRPSVFVRTAQGFRAVPVTTGQPGGDAVTILSGLTGREQIAVANSFTLKAELGKSEATHED</sequence>
<evidence type="ECO:0000259" key="6">
    <source>
        <dbReference type="Pfam" id="PF25975"/>
    </source>
</evidence>
<dbReference type="Gene3D" id="2.40.50.100">
    <property type="match status" value="1"/>
</dbReference>
<evidence type="ECO:0000313" key="7">
    <source>
        <dbReference type="EMBL" id="GAY23783.1"/>
    </source>
</evidence>
<accession>A0A292ZLN3</accession>
<name>A0A292ZLN3_SPHSA</name>
<keyword evidence="2" id="KW-0813">Transport</keyword>
<dbReference type="EMBL" id="BEWI01000032">
    <property type="protein sequence ID" value="GAY23783.1"/>
    <property type="molecule type" value="Genomic_DNA"/>
</dbReference>
<feature type="domain" description="CzcB-like barrel-sandwich hybrid" evidence="5">
    <location>
        <begin position="80"/>
        <end position="220"/>
    </location>
</feature>
<dbReference type="Proteomes" id="UP000221538">
    <property type="component" value="Unassembled WGS sequence"/>
</dbReference>
<dbReference type="GO" id="GO:0022857">
    <property type="term" value="F:transmembrane transporter activity"/>
    <property type="evidence" value="ECO:0007669"/>
    <property type="project" value="InterPro"/>
</dbReference>
<reference evidence="7 8" key="2">
    <citation type="journal article" date="2013" name="Environ. Sci. Technol.">
        <title>The 4-tert-butylphenol-utilizing bacterium Sphingobium fuliginis OMI can degrade bisphenols via phenolic ring hydroxylation and meta-cleavage pathway.</title>
        <authorList>
            <person name="Ogata Y."/>
            <person name="Goda S."/>
            <person name="Toyama T."/>
            <person name="Sei K."/>
            <person name="Ike M."/>
        </authorList>
    </citation>
    <scope>NUCLEOTIDE SEQUENCE [LARGE SCALE GENOMIC DNA]</scope>
    <source>
        <strain evidence="7 8">OMI</strain>
    </source>
</reference>
<evidence type="ECO:0000259" key="4">
    <source>
        <dbReference type="Pfam" id="PF25893"/>
    </source>
</evidence>
<feature type="domain" description="CzcB-like alpha-helical hairpin" evidence="4">
    <location>
        <begin position="119"/>
        <end position="177"/>
    </location>
</feature>
<evidence type="ECO:0000256" key="1">
    <source>
        <dbReference type="ARBA" id="ARBA00009477"/>
    </source>
</evidence>
<dbReference type="AlphaFoldDB" id="A0A292ZLN3"/>
<organism evidence="7 8">
    <name type="scientific">Sphingobium fuliginis (strain ATCC 27551)</name>
    <dbReference type="NCBI Taxonomy" id="336203"/>
    <lineage>
        <taxon>Bacteria</taxon>
        <taxon>Pseudomonadati</taxon>
        <taxon>Pseudomonadota</taxon>
        <taxon>Alphaproteobacteria</taxon>
        <taxon>Sphingomonadales</taxon>
        <taxon>Sphingomonadaceae</taxon>
        <taxon>Sphingobium</taxon>
    </lineage>
</organism>
<comment type="similarity">
    <text evidence="1">Belongs to the membrane fusion protein (MFP) (TC 8.A.1) family.</text>
</comment>